<dbReference type="GO" id="GO:0016740">
    <property type="term" value="F:transferase activity"/>
    <property type="evidence" value="ECO:0007669"/>
    <property type="project" value="UniProtKB-KW"/>
</dbReference>
<evidence type="ECO:0000313" key="4">
    <source>
        <dbReference type="EMBL" id="KAL1498586.1"/>
    </source>
</evidence>
<evidence type="ECO:0000256" key="2">
    <source>
        <dbReference type="ARBA" id="ARBA00023253"/>
    </source>
</evidence>
<keyword evidence="3" id="KW-0119">Carbohydrate metabolism</keyword>
<dbReference type="GO" id="GO:0006004">
    <property type="term" value="P:fucose metabolic process"/>
    <property type="evidence" value="ECO:0007669"/>
    <property type="project" value="UniProtKB-KW"/>
</dbReference>
<evidence type="ECO:0008006" key="6">
    <source>
        <dbReference type="Google" id="ProtNLM"/>
    </source>
</evidence>
<keyword evidence="2" id="KW-0294">Fucose metabolism</keyword>
<gene>
    <name evidence="4" type="ORF">AB1Y20_013901</name>
</gene>
<keyword evidence="1" id="KW-0808">Transferase</keyword>
<keyword evidence="5" id="KW-1185">Reference proteome</keyword>
<dbReference type="AlphaFoldDB" id="A0AB34IGT4"/>
<reference evidence="4 5" key="1">
    <citation type="journal article" date="2024" name="Science">
        <title>Giant polyketide synthase enzymes in the biosynthesis of giant marine polyether toxins.</title>
        <authorList>
            <person name="Fallon T.R."/>
            <person name="Shende V.V."/>
            <person name="Wierzbicki I.H."/>
            <person name="Pendleton A.L."/>
            <person name="Watervoot N.F."/>
            <person name="Auber R.P."/>
            <person name="Gonzalez D.J."/>
            <person name="Wisecaver J.H."/>
            <person name="Moore B.S."/>
        </authorList>
    </citation>
    <scope>NUCLEOTIDE SEQUENCE [LARGE SCALE GENOMIC DNA]</scope>
    <source>
        <strain evidence="4 5">12B1</strain>
    </source>
</reference>
<proteinExistence type="predicted"/>
<accession>A0AB34IGT4</accession>
<comment type="caution">
    <text evidence="4">The sequence shown here is derived from an EMBL/GenBank/DDBJ whole genome shotgun (WGS) entry which is preliminary data.</text>
</comment>
<protein>
    <recommendedName>
        <fullName evidence="6">O-fucosyltransferase family protein</fullName>
    </recommendedName>
</protein>
<dbReference type="Pfam" id="PF10250">
    <property type="entry name" value="O-FucT"/>
    <property type="match status" value="1"/>
</dbReference>
<dbReference type="Proteomes" id="UP001515480">
    <property type="component" value="Unassembled WGS sequence"/>
</dbReference>
<dbReference type="Gene3D" id="3.40.50.11350">
    <property type="match status" value="1"/>
</dbReference>
<dbReference type="InterPro" id="IPR019378">
    <property type="entry name" value="GDP-Fuc_O-FucTrfase"/>
</dbReference>
<evidence type="ECO:0000313" key="5">
    <source>
        <dbReference type="Proteomes" id="UP001515480"/>
    </source>
</evidence>
<sequence>MPALLACELAGGLTNQENQVGNCIQLASTLERDLVPPRPRVFLENSAAVPVLDDGNGGSLPYHRLWDLQHLRSCARKRYGVHVATDALSTQSSRHTEGMELSLMWSRGDPNVNWTFTHVSYVTRDPRKGAHTASAGSRSPHTKHILSTVSITKPTAGMLLPEHGRAAAQAVLRERVPRAIPMVVAREPFYALSSRITPNDTCAVPSAAIRARIDTIRATLGNYACLHARLEEDWFNYCCVRGSLQRGKVTAASEMEMKRALNAHSSTYANWTKSGGPGVPPACGVRNGHSMHAPPRHCFASADQIARVMLRTVSVARRSTVYVATGVRDDLLEPIAAHFHVARRPSSTAKDAPLLSYEDALVDRGVCERAPLGFFGHELSTFSMLIDQMRSSRGGMVPTVWWNKEI</sequence>
<evidence type="ECO:0000256" key="3">
    <source>
        <dbReference type="ARBA" id="ARBA00023277"/>
    </source>
</evidence>
<organism evidence="4 5">
    <name type="scientific">Prymnesium parvum</name>
    <name type="common">Toxic golden alga</name>
    <dbReference type="NCBI Taxonomy" id="97485"/>
    <lineage>
        <taxon>Eukaryota</taxon>
        <taxon>Haptista</taxon>
        <taxon>Haptophyta</taxon>
        <taxon>Prymnesiophyceae</taxon>
        <taxon>Prymnesiales</taxon>
        <taxon>Prymnesiaceae</taxon>
        <taxon>Prymnesium</taxon>
    </lineage>
</organism>
<evidence type="ECO:0000256" key="1">
    <source>
        <dbReference type="ARBA" id="ARBA00022679"/>
    </source>
</evidence>
<name>A0AB34IGT4_PRYPA</name>
<dbReference type="EMBL" id="JBGBPQ010000027">
    <property type="protein sequence ID" value="KAL1498586.1"/>
    <property type="molecule type" value="Genomic_DNA"/>
</dbReference>